<reference evidence="2 3" key="1">
    <citation type="submission" date="2018-05" db="EMBL/GenBank/DDBJ databases">
        <title>Kurthia sibirica genome sequence.</title>
        <authorList>
            <person name="Maclea K.S."/>
            <person name="Goen A.E."/>
        </authorList>
    </citation>
    <scope>NUCLEOTIDE SEQUENCE [LARGE SCALE GENOMIC DNA]</scope>
    <source>
        <strain evidence="2 3">ATCC 49154</strain>
    </source>
</reference>
<dbReference type="Proteomes" id="UP000245938">
    <property type="component" value="Unassembled WGS sequence"/>
</dbReference>
<name>A0A2U3AII2_9BACL</name>
<comment type="caution">
    <text evidence="2">The sequence shown here is derived from an EMBL/GenBank/DDBJ whole genome shotgun (WGS) entry which is preliminary data.</text>
</comment>
<evidence type="ECO:0000256" key="1">
    <source>
        <dbReference type="SAM" id="Phobius"/>
    </source>
</evidence>
<dbReference type="RefSeq" id="WP_109307025.1">
    <property type="nucleotide sequence ID" value="NZ_BJUF01000027.1"/>
</dbReference>
<feature type="transmembrane region" description="Helical" evidence="1">
    <location>
        <begin position="22"/>
        <end position="42"/>
    </location>
</feature>
<keyword evidence="3" id="KW-1185">Reference proteome</keyword>
<organism evidence="2 3">
    <name type="scientific">Kurthia sibirica</name>
    <dbReference type="NCBI Taxonomy" id="202750"/>
    <lineage>
        <taxon>Bacteria</taxon>
        <taxon>Bacillati</taxon>
        <taxon>Bacillota</taxon>
        <taxon>Bacilli</taxon>
        <taxon>Bacillales</taxon>
        <taxon>Caryophanaceae</taxon>
        <taxon>Kurthia</taxon>
    </lineage>
</organism>
<dbReference type="EMBL" id="QFVR01000023">
    <property type="protein sequence ID" value="PWI24317.1"/>
    <property type="molecule type" value="Genomic_DNA"/>
</dbReference>
<proteinExistence type="predicted"/>
<evidence type="ECO:0000313" key="2">
    <source>
        <dbReference type="EMBL" id="PWI24317.1"/>
    </source>
</evidence>
<keyword evidence="1" id="KW-1133">Transmembrane helix</keyword>
<protein>
    <recommendedName>
        <fullName evidence="4">Fimbrial assembly protein</fullName>
    </recommendedName>
</protein>
<dbReference type="OrthoDB" id="2971140at2"/>
<accession>A0A2U3AII2</accession>
<sequence>MLPNINLLPKEQDTKKKNLGKLIVYLLILAIIVFYGINYFLVNRDVREEERKTDVLSTQIADLQKDIAAINNTPQGVLGNSINFALTEKIDLSKVIDVAMKNTAGSAEFAGISYKNNRAEFIVYFDALNDATAYIKKLSGNELFKTVTLTSASAFTDITIDNVDKEQDLEGTSRYKAVIAVTLDKKKLQSGGGK</sequence>
<keyword evidence="1" id="KW-0812">Transmembrane</keyword>
<gene>
    <name evidence="2" type="ORF">DEX24_13925</name>
</gene>
<dbReference type="AlphaFoldDB" id="A0A2U3AII2"/>
<evidence type="ECO:0008006" key="4">
    <source>
        <dbReference type="Google" id="ProtNLM"/>
    </source>
</evidence>
<keyword evidence="1" id="KW-0472">Membrane</keyword>
<evidence type="ECO:0000313" key="3">
    <source>
        <dbReference type="Proteomes" id="UP000245938"/>
    </source>
</evidence>